<reference evidence="6 8" key="1">
    <citation type="submission" date="2017-05" db="EMBL/GenBank/DDBJ databases">
        <title>Comparative genomics and methylome analysis of the gut commensal Bifidobacterium breve.</title>
        <authorList>
            <person name="Bottacini F."/>
            <person name="Morrissey R."/>
            <person name="Roberts R.J."/>
            <person name="James K."/>
            <person name="van Breen J."/>
            <person name="Egan M."/>
            <person name="Lambert J."/>
            <person name="van Limpt K."/>
            <person name="Stanton C."/>
            <person name="Knol J."/>
            <person name="O' Connell Motherway M."/>
            <person name="van Sinderen D."/>
        </authorList>
    </citation>
    <scope>NUCLEOTIDE SEQUENCE [LARGE SCALE GENOMIC DNA]</scope>
    <source>
        <strain evidence="6 8">215W447a</strain>
    </source>
</reference>
<keyword evidence="2" id="KW-0812">Transmembrane</keyword>
<feature type="compositionally biased region" description="Acidic residues" evidence="1">
    <location>
        <begin position="1435"/>
        <end position="1444"/>
    </location>
</feature>
<reference evidence="7 9" key="2">
    <citation type="submission" date="2019-10" db="EMBL/GenBank/DDBJ databases">
        <authorList>
            <consortium name="Melissa Lawson"/>
            <person name="O'neill I."/>
        </authorList>
    </citation>
    <scope>NUCLEOTIDE SEQUENCE [LARGE SCALE GENOMIC DNA]</scope>
    <source>
        <strain evidence="7">LH_24</strain>
    </source>
</reference>
<feature type="transmembrane region" description="Helical" evidence="2">
    <location>
        <begin position="1388"/>
        <end position="1409"/>
    </location>
</feature>
<keyword evidence="2" id="KW-0472">Membrane</keyword>
<evidence type="ECO:0000313" key="8">
    <source>
        <dbReference type="Proteomes" id="UP000232491"/>
    </source>
</evidence>
<feature type="domain" description="Cell surface antigen C-terminal" evidence="4">
    <location>
        <begin position="1038"/>
        <end position="1208"/>
    </location>
</feature>
<dbReference type="PROSITE" id="PS51318">
    <property type="entry name" value="TAT"/>
    <property type="match status" value="1"/>
</dbReference>
<accession>A0A2K9BMT6</accession>
<organism evidence="6 8">
    <name type="scientific">Bifidobacterium breve</name>
    <dbReference type="NCBI Taxonomy" id="1685"/>
    <lineage>
        <taxon>Bacteria</taxon>
        <taxon>Bacillati</taxon>
        <taxon>Actinomycetota</taxon>
        <taxon>Actinomycetes</taxon>
        <taxon>Bifidobacteriales</taxon>
        <taxon>Bifidobacteriaceae</taxon>
        <taxon>Bifidobacterium</taxon>
    </lineage>
</organism>
<dbReference type="InterPro" id="IPR032300">
    <property type="entry name" value="Antigen_C"/>
</dbReference>
<evidence type="ECO:0000313" key="6">
    <source>
        <dbReference type="EMBL" id="AUE03860.1"/>
    </source>
</evidence>
<feature type="signal peptide" evidence="3">
    <location>
        <begin position="1"/>
        <end position="43"/>
    </location>
</feature>
<dbReference type="InterPro" id="IPR006311">
    <property type="entry name" value="TAT_signal"/>
</dbReference>
<name>A0A2K9BMT6_BIFBR</name>
<dbReference type="Pfam" id="PF17998">
    <property type="entry name" value="AgI_II_C2"/>
    <property type="match status" value="2"/>
</dbReference>
<dbReference type="EMBL" id="CP021558">
    <property type="protein sequence ID" value="AUE03860.1"/>
    <property type="molecule type" value="Genomic_DNA"/>
</dbReference>
<feature type="chain" id="PRO_5038916421" evidence="3">
    <location>
        <begin position="44"/>
        <end position="1460"/>
    </location>
</feature>
<evidence type="ECO:0000313" key="9">
    <source>
        <dbReference type="Proteomes" id="UP000494173"/>
    </source>
</evidence>
<sequence>MGRFRLKGRIRMSGGKKSRRTMLMAALTAGALALGYLAPAAFAEGGGGGSGEGGGGSGGQVPSQTADVHWIYKDSWPATLEGMKQAIRDSGTTLSSDLEDGSNQFVDMNAILADAISECKASYTGEGDAECRMVAVGYARLGNGVFSGSYVSSNARQRWESQWAAEGRGTYQYQGQSYTTGTTWTDRLGVRSVDSLVQDSINANPDASFRVVVLAKNQPPVDYPLTVTTSHRQQTDMQVGSTTPVGDTIHANNGGSSIKETLHGTAIVHYDGGPYTPTGSVSKPISFANSGDTVIDNLASPGDFGMDSWAEGTYWIDIQVPRQGSMQAAVDTTDRDPAETWKVSAVPPADPVKSIEEGVSADRMTNCTTITYGTGRGGYELSFRDVIEPNGVDYTVDGFTLVDATDNNRDVSNEFEIGWDRASNTVSAVRSADKGMMPFDHEYVFGFDVTVSLPSDYQNISDHAWGKWNQLPEADAGEREFDTWRPNPDKSWIMLDTNGKWQAVIDPDRTNQTGGDGKVFLDGDRVASVVNGTVPVNLIQAPQTLTLVDDWTAADYLFDADEAANVRVYEADAGTDRASSVSDIANRGRDITDQWDITIDGTVVTATTKASYLTGLKDLEKARQITMLVPGRANYANGAGAGQVRDDFGIEADDEITFCTAGKNGAELTNAGSQTINTHTVETNEPKVCGYVPPVVKDVVGESSQGGGQDSVDGKIVFPGQRLEYRLETQPHLPDSLTYTIVEVAVTDTYDEHFQPDKQTLEVTDLTTGKFIPKSQYRSEWNDANHAARLVFADDYVRANWLAGTNPRIIIRFEGVVAEDAPADTVVDNQWALTLNNSVTPSNKVWNDPPDFQPGKEDTQADPSISIDGKTALLGDRIYYRIDLDAKQTNHAYKVWRLGMVDDWDDEYLELDESHITVTDKANGRDVTDRFNIQAIDGVAYVFAKTVDTEVPATGETIKGDPQPADLKIYAALGDKDHDPLKDPAIDQSLLGTSYEVTLPMTVIKVTDDYVVTNTATQLVNDVRKDTNQVSNPLKPINPAKDVVVKVDGQSVDGKSIYLNSLFLYRLDSSTLPPDRAYPQVSDWSISDPLDTRYDKFTGQWAAYAARDLIKDGETLAERGERIAGSDFDASRFGGELFELATDERGVVTVRATELMLGLVSADTEHEQAWTAFIQCQRIAVGGPVANQFTETINGVERPSNTVTTHTPDMTPRLTIEKWDEQSGWPDGDRDTVDEALNMNGRDTRIVFTITNASPTDPDTGEGPWFKASELNLTDQLVAGDGQIGEFEYPDDWQTLILKPGDSVEVKATLSDVNEHHTDRAIVTGTPLVQCIVSDPDPFDGKDEEKLPEDAVEIDGRTLCADTTVTSNTDDWNGYQPKDNLATTGTNIAGLIAVILVLALLGTGATAAIRLTRANGRHTGHENDANDDAVGCDGSPDEDGDEPDFAQLVTTINPKESPMN</sequence>
<evidence type="ECO:0000256" key="2">
    <source>
        <dbReference type="SAM" id="Phobius"/>
    </source>
</evidence>
<feature type="region of interest" description="Disordered" evidence="1">
    <location>
        <begin position="844"/>
        <end position="863"/>
    </location>
</feature>
<feature type="region of interest" description="Disordered" evidence="1">
    <location>
        <begin position="1417"/>
        <end position="1460"/>
    </location>
</feature>
<dbReference type="Gene3D" id="2.60.40.740">
    <property type="match status" value="3"/>
</dbReference>
<dbReference type="Proteomes" id="UP000232491">
    <property type="component" value="Chromosome"/>
</dbReference>
<dbReference type="InterPro" id="IPR026345">
    <property type="entry name" value="Adh_isopep-form_adh_dom"/>
</dbReference>
<feature type="domain" description="Adhesin isopeptide-forming adherence" evidence="5">
    <location>
        <begin position="854"/>
        <end position="1034"/>
    </location>
</feature>
<dbReference type="Proteomes" id="UP000494173">
    <property type="component" value="Unassembled WGS sequence"/>
</dbReference>
<evidence type="ECO:0000256" key="1">
    <source>
        <dbReference type="SAM" id="MobiDB-lite"/>
    </source>
</evidence>
<protein>
    <submittedName>
        <fullName evidence="7">Aggregation substance</fullName>
    </submittedName>
    <submittedName>
        <fullName evidence="6">Cell surface protein</fullName>
    </submittedName>
</protein>
<feature type="domain" description="Adhesin isopeptide-forming adherence" evidence="5">
    <location>
        <begin position="702"/>
        <end position="848"/>
    </location>
</feature>
<keyword evidence="2" id="KW-1133">Transmembrane helix</keyword>
<gene>
    <name evidence="7" type="primary">asa1</name>
    <name evidence="6" type="ORF">BB215W447A_1856</name>
    <name evidence="7" type="ORF">BIFLH24_00339</name>
</gene>
<keyword evidence="3" id="KW-0732">Signal</keyword>
<evidence type="ECO:0000259" key="4">
    <source>
        <dbReference type="Pfam" id="PF16364"/>
    </source>
</evidence>
<dbReference type="NCBIfam" id="TIGR04228">
    <property type="entry name" value="isopep_sspB_C2"/>
    <property type="match status" value="1"/>
</dbReference>
<proteinExistence type="predicted"/>
<dbReference type="EMBL" id="CABWKB010000001">
    <property type="protein sequence ID" value="VWQ13326.1"/>
    <property type="molecule type" value="Genomic_DNA"/>
</dbReference>
<dbReference type="Pfam" id="PF16364">
    <property type="entry name" value="Antigen_C"/>
    <property type="match status" value="1"/>
</dbReference>
<evidence type="ECO:0000259" key="5">
    <source>
        <dbReference type="Pfam" id="PF17998"/>
    </source>
</evidence>
<evidence type="ECO:0000256" key="3">
    <source>
        <dbReference type="SAM" id="SignalP"/>
    </source>
</evidence>
<feature type="compositionally biased region" description="Polar residues" evidence="1">
    <location>
        <begin position="1448"/>
        <end position="1460"/>
    </location>
</feature>
<evidence type="ECO:0000313" key="7">
    <source>
        <dbReference type="EMBL" id="VWQ13326.1"/>
    </source>
</evidence>